<proteinExistence type="predicted"/>
<dbReference type="STRING" id="1184609.KILIM_001_00190"/>
<keyword evidence="2" id="KW-1185">Reference proteome</keyword>
<dbReference type="Gene3D" id="3.90.550.10">
    <property type="entry name" value="Spore Coat Polysaccharide Biosynthesis Protein SpsA, Chain A"/>
    <property type="match status" value="1"/>
</dbReference>
<sequence length="292" mass="32594">MKVVLFCGGYGMRMRDGVDDLPKPMAMVGNRPLIWHVMRYYAHFGHKEFILAMGYGARHISRYFTEYDETHSNDFVIENGQVRPLTTDVADWKITFVHTGIETPIGERLRRVAAHLGDDEFFMANYADVLTDAPLDKVIERFERSTALASLLAVPPQSAFHIVDVDDADDPNGAHTVTDIRSLSTMHIRENGGYFVMRRELLDHLQPGKDLVGDTLTDLTHQGKVLAYPYDGFWMPADTVKEREQLEQLSRSGEAPWRVWATDSVSASCPAGVGGPVPGFDELAAVAPLSGR</sequence>
<dbReference type="PANTHER" id="PTHR47183">
    <property type="entry name" value="GLUCOSE-1-PHOSPHATE CYTIDYLYLTRANSFERASE-RELATED"/>
    <property type="match status" value="1"/>
</dbReference>
<dbReference type="GO" id="GO:0047343">
    <property type="term" value="F:glucose-1-phosphate cytidylyltransferase activity"/>
    <property type="evidence" value="ECO:0007669"/>
    <property type="project" value="InterPro"/>
</dbReference>
<dbReference type="InterPro" id="IPR013446">
    <property type="entry name" value="G1P_cyt_trans-like"/>
</dbReference>
<dbReference type="SUPFAM" id="SSF53448">
    <property type="entry name" value="Nucleotide-diphospho-sugar transferases"/>
    <property type="match status" value="1"/>
</dbReference>
<dbReference type="RefSeq" id="WP_006590550.1">
    <property type="nucleotide sequence ID" value="NZ_BAHD01000001.1"/>
</dbReference>
<name>K6WPF4_9MICO</name>
<reference evidence="1 2" key="1">
    <citation type="submission" date="2012-08" db="EMBL/GenBank/DDBJ databases">
        <title>Whole genome shotgun sequence of Kineosphaera limosa NBRC 100340.</title>
        <authorList>
            <person name="Yoshida I."/>
            <person name="Isaki S."/>
            <person name="Hosoyama A."/>
            <person name="Tsuchikane K."/>
            <person name="Katsumata H."/>
            <person name="Ando Y."/>
            <person name="Ohji S."/>
            <person name="Hamada M."/>
            <person name="Tamura T."/>
            <person name="Yamazoe A."/>
            <person name="Yamazaki S."/>
            <person name="Fujita N."/>
        </authorList>
    </citation>
    <scope>NUCLEOTIDE SEQUENCE [LARGE SCALE GENOMIC DNA]</scope>
    <source>
        <strain evidence="1 2">NBRC 100340</strain>
    </source>
</reference>
<dbReference type="AlphaFoldDB" id="K6WPF4"/>
<evidence type="ECO:0000313" key="1">
    <source>
        <dbReference type="EMBL" id="GAB94017.1"/>
    </source>
</evidence>
<dbReference type="PANTHER" id="PTHR47183:SF3">
    <property type="entry name" value="TRANSFERASE"/>
    <property type="match status" value="1"/>
</dbReference>
<evidence type="ECO:0008006" key="3">
    <source>
        <dbReference type="Google" id="ProtNLM"/>
    </source>
</evidence>
<dbReference type="eggNOG" id="COG1208">
    <property type="taxonomic scope" value="Bacteria"/>
</dbReference>
<gene>
    <name evidence="1" type="ORF">KILIM_001_00190</name>
</gene>
<accession>K6WPF4</accession>
<organism evidence="1 2">
    <name type="scientific">Kineosphaera limosa NBRC 100340</name>
    <dbReference type="NCBI Taxonomy" id="1184609"/>
    <lineage>
        <taxon>Bacteria</taxon>
        <taxon>Bacillati</taxon>
        <taxon>Actinomycetota</taxon>
        <taxon>Actinomycetes</taxon>
        <taxon>Micrococcales</taxon>
        <taxon>Dermatophilaceae</taxon>
        <taxon>Kineosphaera</taxon>
    </lineage>
</organism>
<dbReference type="InterPro" id="IPR029044">
    <property type="entry name" value="Nucleotide-diphossugar_trans"/>
</dbReference>
<protein>
    <recommendedName>
        <fullName evidence="3">Glucose-1-phosphate cytidylyltransferase</fullName>
    </recommendedName>
</protein>
<comment type="caution">
    <text evidence="1">The sequence shown here is derived from an EMBL/GenBank/DDBJ whole genome shotgun (WGS) entry which is preliminary data.</text>
</comment>
<dbReference type="Proteomes" id="UP000008366">
    <property type="component" value="Unassembled WGS sequence"/>
</dbReference>
<evidence type="ECO:0000313" key="2">
    <source>
        <dbReference type="Proteomes" id="UP000008366"/>
    </source>
</evidence>
<dbReference type="EMBL" id="BAHD01000001">
    <property type="protein sequence ID" value="GAB94017.1"/>
    <property type="molecule type" value="Genomic_DNA"/>
</dbReference>